<organism evidence="7 8">
    <name type="scientific">Faunimonas pinastri</name>
    <dbReference type="NCBI Taxonomy" id="1855383"/>
    <lineage>
        <taxon>Bacteria</taxon>
        <taxon>Pseudomonadati</taxon>
        <taxon>Pseudomonadota</taxon>
        <taxon>Alphaproteobacteria</taxon>
        <taxon>Hyphomicrobiales</taxon>
        <taxon>Afifellaceae</taxon>
        <taxon>Faunimonas</taxon>
    </lineage>
</organism>
<keyword evidence="3 4" id="KW-0408">Iron</keyword>
<evidence type="ECO:0000259" key="6">
    <source>
        <dbReference type="PROSITE" id="PS51007"/>
    </source>
</evidence>
<dbReference type="Gene3D" id="1.10.760.10">
    <property type="entry name" value="Cytochrome c-like domain"/>
    <property type="match status" value="1"/>
</dbReference>
<evidence type="ECO:0000256" key="1">
    <source>
        <dbReference type="ARBA" id="ARBA00022617"/>
    </source>
</evidence>
<feature type="signal peptide" evidence="5">
    <location>
        <begin position="1"/>
        <end position="21"/>
    </location>
</feature>
<protein>
    <recommendedName>
        <fullName evidence="6">Cytochrome c domain-containing protein</fullName>
    </recommendedName>
</protein>
<evidence type="ECO:0000256" key="3">
    <source>
        <dbReference type="ARBA" id="ARBA00023004"/>
    </source>
</evidence>
<dbReference type="SUPFAM" id="SSF46626">
    <property type="entry name" value="Cytochrome c"/>
    <property type="match status" value="1"/>
</dbReference>
<sequence>MYVARFVAAALGLLAIGAAHAADTGAPANGAPVKAGTETVLPATTPPWSERVLVQHIDFDAFAGSLDAERMNELAALGLKLFTAKFTLADGAGRPLSTQAIVPTNRKRPVADLFSRTAGMDANACSSCHNDPAPGGAGDFTQNVFVSEGFDTPDFDSLDPQFSNERGTKAMNGSGLVELLAREMTADLQAERKAALHEARASGTPVKAGLHSKGVDFGTLTANPDGTVDLAELDGVDTDLIIRPFSQKGVFNSIRQFTINALNQHHGMQATERFGKRWTGTDDFDGDGFKDEISPGDVSALVAFQATMKMPSVRADLPREWQDAAATGAANFTRMGCAACHRPALPLKSLSFADPGPIDAAGTLRNGEVKQGISFDLGQTEWGKSLKRDADGNYLVPLFGDLKRHVVADAQVAALGNELLGQRFVERDVFLTAELWGVASTAPYGHRGDKTTMDEVIRAHGGEARGARDAYVDGSDADRQSIIAYLKTRVIEK</sequence>
<dbReference type="RefSeq" id="WP_238858088.1">
    <property type="nucleotide sequence ID" value="NZ_FOFG01000001.1"/>
</dbReference>
<feature type="chain" id="PRO_5011503202" description="Cytochrome c domain-containing protein" evidence="5">
    <location>
        <begin position="22"/>
        <end position="493"/>
    </location>
</feature>
<evidence type="ECO:0000313" key="8">
    <source>
        <dbReference type="Proteomes" id="UP000199647"/>
    </source>
</evidence>
<keyword evidence="1 4" id="KW-0349">Heme</keyword>
<dbReference type="PANTHER" id="PTHR30600">
    <property type="entry name" value="CYTOCHROME C PEROXIDASE-RELATED"/>
    <property type="match status" value="1"/>
</dbReference>
<dbReference type="GO" id="GO:0046872">
    <property type="term" value="F:metal ion binding"/>
    <property type="evidence" value="ECO:0007669"/>
    <property type="project" value="UniProtKB-KW"/>
</dbReference>
<dbReference type="AlphaFoldDB" id="A0A1H9A575"/>
<dbReference type="PROSITE" id="PS51007">
    <property type="entry name" value="CYTC"/>
    <property type="match status" value="1"/>
</dbReference>
<gene>
    <name evidence="7" type="ORF">SAMN05216548_101329</name>
</gene>
<dbReference type="EMBL" id="FOFG01000001">
    <property type="protein sequence ID" value="SEP71809.1"/>
    <property type="molecule type" value="Genomic_DNA"/>
</dbReference>
<dbReference type="GO" id="GO:0009055">
    <property type="term" value="F:electron transfer activity"/>
    <property type="evidence" value="ECO:0007669"/>
    <property type="project" value="InterPro"/>
</dbReference>
<dbReference type="InterPro" id="IPR036909">
    <property type="entry name" value="Cyt_c-like_dom_sf"/>
</dbReference>
<proteinExistence type="predicted"/>
<reference evidence="7 8" key="1">
    <citation type="submission" date="2016-10" db="EMBL/GenBank/DDBJ databases">
        <authorList>
            <person name="de Groot N.N."/>
        </authorList>
    </citation>
    <scope>NUCLEOTIDE SEQUENCE [LARGE SCALE GENOMIC DNA]</scope>
    <source>
        <strain evidence="7 8">A52C2</strain>
    </source>
</reference>
<keyword evidence="5" id="KW-0732">Signal</keyword>
<dbReference type="Proteomes" id="UP000199647">
    <property type="component" value="Unassembled WGS sequence"/>
</dbReference>
<feature type="domain" description="Cytochrome c" evidence="6">
    <location>
        <begin position="323"/>
        <end position="490"/>
    </location>
</feature>
<dbReference type="InterPro" id="IPR009056">
    <property type="entry name" value="Cyt_c-like_dom"/>
</dbReference>
<dbReference type="InterPro" id="IPR051395">
    <property type="entry name" value="Cytochrome_c_Peroxidase/MauG"/>
</dbReference>
<name>A0A1H9A575_9HYPH</name>
<dbReference type="STRING" id="1855383.SAMN05216548_101329"/>
<evidence type="ECO:0000313" key="7">
    <source>
        <dbReference type="EMBL" id="SEP71809.1"/>
    </source>
</evidence>
<evidence type="ECO:0000256" key="2">
    <source>
        <dbReference type="ARBA" id="ARBA00022723"/>
    </source>
</evidence>
<accession>A0A1H9A575</accession>
<dbReference type="GO" id="GO:0004130">
    <property type="term" value="F:cytochrome-c peroxidase activity"/>
    <property type="evidence" value="ECO:0007669"/>
    <property type="project" value="TreeGrafter"/>
</dbReference>
<evidence type="ECO:0000256" key="5">
    <source>
        <dbReference type="SAM" id="SignalP"/>
    </source>
</evidence>
<dbReference type="GO" id="GO:0020037">
    <property type="term" value="F:heme binding"/>
    <property type="evidence" value="ECO:0007669"/>
    <property type="project" value="InterPro"/>
</dbReference>
<keyword evidence="2 4" id="KW-0479">Metal-binding</keyword>
<evidence type="ECO:0000256" key="4">
    <source>
        <dbReference type="PROSITE-ProRule" id="PRU00433"/>
    </source>
</evidence>
<keyword evidence="8" id="KW-1185">Reference proteome</keyword>